<dbReference type="InterPro" id="IPR013766">
    <property type="entry name" value="Thioredoxin_domain"/>
</dbReference>
<dbReference type="PRINTS" id="PR00421">
    <property type="entry name" value="THIOREDOXIN"/>
</dbReference>
<dbReference type="PROSITE" id="PS51352">
    <property type="entry name" value="THIOREDOXIN_2"/>
    <property type="match status" value="1"/>
</dbReference>
<keyword evidence="1" id="KW-0812">Transmembrane</keyword>
<evidence type="ECO:0000259" key="3">
    <source>
        <dbReference type="PROSITE" id="PS51352"/>
    </source>
</evidence>
<dbReference type="CDD" id="cd02961">
    <property type="entry name" value="PDI_a_family"/>
    <property type="match status" value="1"/>
</dbReference>
<dbReference type="AlphaFoldDB" id="U6GUU6"/>
<evidence type="ECO:0000256" key="1">
    <source>
        <dbReference type="SAM" id="Phobius"/>
    </source>
</evidence>
<dbReference type="Pfam" id="PF00085">
    <property type="entry name" value="Thioredoxin"/>
    <property type="match status" value="1"/>
</dbReference>
<protein>
    <submittedName>
        <fullName evidence="4">Thioredoxin, putative</fullName>
    </submittedName>
</protein>
<accession>U6GUU6</accession>
<reference evidence="4" key="2">
    <citation type="submission" date="2013-10" db="EMBL/GenBank/DDBJ databases">
        <authorList>
            <person name="Aslett M."/>
        </authorList>
    </citation>
    <scope>NUCLEOTIDE SEQUENCE</scope>
    <source>
        <strain evidence="4">Houghton</strain>
    </source>
</reference>
<dbReference type="OMA" id="VPAMPNI"/>
<keyword evidence="5" id="KW-1185">Reference proteome</keyword>
<reference evidence="4" key="1">
    <citation type="submission" date="2013-10" db="EMBL/GenBank/DDBJ databases">
        <title>Genomic analysis of the causative agents of coccidiosis in chickens.</title>
        <authorList>
            <person name="Reid A.J."/>
            <person name="Blake D."/>
            <person name="Billington K."/>
            <person name="Browne H."/>
            <person name="Dunn M."/>
            <person name="Hung S."/>
            <person name="Kawahara F."/>
            <person name="Miranda-Saavedra D."/>
            <person name="Mourier T."/>
            <person name="Nagra H."/>
            <person name="Otto T.D."/>
            <person name="Rawlings N."/>
            <person name="Sanchez A."/>
            <person name="Sanders M."/>
            <person name="Subramaniam C."/>
            <person name="Tay Y."/>
            <person name="Dear P."/>
            <person name="Doerig C."/>
            <person name="Gruber A."/>
            <person name="Parkinson J."/>
            <person name="Shirley M."/>
            <person name="Wan K.L."/>
            <person name="Berriman M."/>
            <person name="Tomley F."/>
            <person name="Pain A."/>
        </authorList>
    </citation>
    <scope>NUCLEOTIDE SEQUENCE</scope>
    <source>
        <strain evidence="4">Houghton</strain>
    </source>
</reference>
<organism evidence="4 5">
    <name type="scientific">Eimeria acervulina</name>
    <name type="common">Coccidian parasite</name>
    <dbReference type="NCBI Taxonomy" id="5801"/>
    <lineage>
        <taxon>Eukaryota</taxon>
        <taxon>Sar</taxon>
        <taxon>Alveolata</taxon>
        <taxon>Apicomplexa</taxon>
        <taxon>Conoidasida</taxon>
        <taxon>Coccidia</taxon>
        <taxon>Eucoccidiorida</taxon>
        <taxon>Eimeriorina</taxon>
        <taxon>Eimeriidae</taxon>
        <taxon>Eimeria</taxon>
    </lineage>
</organism>
<sequence>MRGPSFLSRVLCLVAAAGAWHELSSSEMALPFALAAAPAAPASSGSPAVAATHSESAVQILTDANFEQETQAVTGSTSGDWFVKFYAPWCGHCRKMAPAWEELAKKLKGQINVAHLDATANPQTARRFSIRGFPTLLFLKDGQMYHYKGSRTVDDLYAFATGGWEQTAGKPIPPVLSWLDSMKDEFVLAVQQLRDVFIQFPVPLLMLFIVGCIMGSMITCLGVALCMGTKSGDVKVSKTSKKKD</sequence>
<keyword evidence="2" id="KW-0732">Signal</keyword>
<dbReference type="SUPFAM" id="SSF52833">
    <property type="entry name" value="Thioredoxin-like"/>
    <property type="match status" value="1"/>
</dbReference>
<proteinExistence type="predicted"/>
<dbReference type="GO" id="GO:0015035">
    <property type="term" value="F:protein-disulfide reductase activity"/>
    <property type="evidence" value="ECO:0007669"/>
    <property type="project" value="TreeGrafter"/>
</dbReference>
<evidence type="ECO:0000256" key="2">
    <source>
        <dbReference type="SAM" id="SignalP"/>
    </source>
</evidence>
<dbReference type="PROSITE" id="PS00194">
    <property type="entry name" value="THIOREDOXIN_1"/>
    <property type="match status" value="1"/>
</dbReference>
<feature type="chain" id="PRO_5004670972" evidence="2">
    <location>
        <begin position="20"/>
        <end position="244"/>
    </location>
</feature>
<keyword evidence="1" id="KW-0472">Membrane</keyword>
<dbReference type="OrthoDB" id="72053at2759"/>
<dbReference type="Proteomes" id="UP000018050">
    <property type="component" value="Unassembled WGS sequence"/>
</dbReference>
<dbReference type="PANTHER" id="PTHR45815:SF3">
    <property type="entry name" value="PROTEIN DISULFIDE-ISOMERASE A6"/>
    <property type="match status" value="1"/>
</dbReference>
<evidence type="ECO:0000313" key="4">
    <source>
        <dbReference type="EMBL" id="CDI83347.1"/>
    </source>
</evidence>
<dbReference type="VEuPathDB" id="ToxoDB:EAH_00036230"/>
<feature type="transmembrane region" description="Helical" evidence="1">
    <location>
        <begin position="204"/>
        <end position="228"/>
    </location>
</feature>
<feature type="domain" description="Thioredoxin" evidence="3">
    <location>
        <begin position="34"/>
        <end position="165"/>
    </location>
</feature>
<name>U6GUU6_EIMAC</name>
<dbReference type="GO" id="GO:0005788">
    <property type="term" value="C:endoplasmic reticulum lumen"/>
    <property type="evidence" value="ECO:0007669"/>
    <property type="project" value="TreeGrafter"/>
</dbReference>
<dbReference type="RefSeq" id="XP_013247519.1">
    <property type="nucleotide sequence ID" value="XM_013392065.1"/>
</dbReference>
<dbReference type="GeneID" id="25271693"/>
<gene>
    <name evidence="4" type="ORF">EAH_00036230</name>
</gene>
<keyword evidence="1" id="KW-1133">Transmembrane helix</keyword>
<dbReference type="Gene3D" id="3.40.30.10">
    <property type="entry name" value="Glutaredoxin"/>
    <property type="match status" value="1"/>
</dbReference>
<evidence type="ECO:0000313" key="5">
    <source>
        <dbReference type="Proteomes" id="UP000018050"/>
    </source>
</evidence>
<feature type="signal peptide" evidence="2">
    <location>
        <begin position="1"/>
        <end position="19"/>
    </location>
</feature>
<dbReference type="PANTHER" id="PTHR45815">
    <property type="entry name" value="PROTEIN DISULFIDE-ISOMERASE A6"/>
    <property type="match status" value="1"/>
</dbReference>
<dbReference type="GO" id="GO:0034976">
    <property type="term" value="P:response to endoplasmic reticulum stress"/>
    <property type="evidence" value="ECO:0007669"/>
    <property type="project" value="TreeGrafter"/>
</dbReference>
<dbReference type="InterPro" id="IPR017937">
    <property type="entry name" value="Thioredoxin_CS"/>
</dbReference>
<dbReference type="InterPro" id="IPR036249">
    <property type="entry name" value="Thioredoxin-like_sf"/>
</dbReference>
<dbReference type="EMBL" id="HG673400">
    <property type="protein sequence ID" value="CDI83347.1"/>
    <property type="molecule type" value="Genomic_DNA"/>
</dbReference>